<dbReference type="Pfam" id="PF16244">
    <property type="entry name" value="DUF4901"/>
    <property type="match status" value="1"/>
</dbReference>
<feature type="chain" id="PRO_5047350999" description="YcdB/YcdC repeated domain-containing protein" evidence="1">
    <location>
        <begin position="29"/>
        <end position="546"/>
    </location>
</feature>
<gene>
    <name evidence="3" type="ORF">NDK47_22660</name>
</gene>
<name>A0ABY4WHT0_9BACL</name>
<protein>
    <recommendedName>
        <fullName evidence="2">YcdB/YcdC repeated domain-containing protein</fullName>
    </recommendedName>
</protein>
<dbReference type="InterPro" id="IPR032599">
    <property type="entry name" value="YcdB/YcdC_rep_domain"/>
</dbReference>
<evidence type="ECO:0000313" key="4">
    <source>
        <dbReference type="Proteomes" id="UP001056500"/>
    </source>
</evidence>
<accession>A0ABY4WHT0</accession>
<evidence type="ECO:0000313" key="3">
    <source>
        <dbReference type="EMBL" id="USG64894.1"/>
    </source>
</evidence>
<evidence type="ECO:0000256" key="1">
    <source>
        <dbReference type="SAM" id="SignalP"/>
    </source>
</evidence>
<evidence type="ECO:0000259" key="2">
    <source>
        <dbReference type="Pfam" id="PF16244"/>
    </source>
</evidence>
<keyword evidence="1" id="KW-0732">Signal</keyword>
<reference evidence="3" key="1">
    <citation type="submission" date="2022-06" db="EMBL/GenBank/DDBJ databases">
        <title>Genome sequencing of Brevibacillus sp. BB3-R1.</title>
        <authorList>
            <person name="Heo J."/>
            <person name="Lee D."/>
            <person name="Won M."/>
            <person name="Han B.-H."/>
            <person name="Hong S.-B."/>
            <person name="Kwon S.-W."/>
        </authorList>
    </citation>
    <scope>NUCLEOTIDE SEQUENCE</scope>
    <source>
        <strain evidence="3">BB3-R1</strain>
    </source>
</reference>
<dbReference type="EMBL" id="CP098755">
    <property type="protein sequence ID" value="USG64894.1"/>
    <property type="molecule type" value="Genomic_DNA"/>
</dbReference>
<keyword evidence="4" id="KW-1185">Reference proteome</keyword>
<dbReference type="Proteomes" id="UP001056500">
    <property type="component" value="Chromosome"/>
</dbReference>
<sequence>MMHHGKYSKKNVITLCLASILATTPLWAIGETVNANTIVSTNEKTGTKVTKIPTSLRAGVPLAEAQLSQPVKQMLEKLYNLFPKLKSATETSVNLDYEKVYDIQFQGGQDPGKWGMYVNIDHDSGTLLSVGWLSSAQTAGEEKEPSEAVAKAKAEAFLRDLLGTSFSQYRLDESRMMGGKSYRALRYDRYVNNIKVAEDGYELKIDGDGNVIYLQKDYHIGSNMDIAAFAAPADVLTKKEVEASLAKYLSLEYSPSGTKGTYDLIYPNHSIVYLDAKSGQEVKTVKTFGKKLSPAIPVKPGGKKVMAKTAEEAVAALAEFGVQAKGAVLTKRAAGEPGRPGEIIYEARVDGRYLRVTTAEDGRVVGFRAQPLSQPGESKLSKTEMQEKALAFLQPYLDSGVNELMKEEWEQWVPPGVILDDGGVSEGRTIIFTRSHQGIPIQNQRYQVSVDPVTGGITEMSITAIDGTGKFADVSKAISPETAAAVFTKQKQFDLQYVYPVVNGRVQEQPVLVYGPREPEVFHGVIDALSGTWTEGRNTSIAPFSR</sequence>
<feature type="signal peptide" evidence="1">
    <location>
        <begin position="1"/>
        <end position="28"/>
    </location>
</feature>
<feature type="domain" description="YcdB/YcdC repeated" evidence="2">
    <location>
        <begin position="110"/>
        <end position="213"/>
    </location>
</feature>
<organism evidence="3 4">
    <name type="scientific">Brevibacillus ruminantium</name>
    <dbReference type="NCBI Taxonomy" id="2950604"/>
    <lineage>
        <taxon>Bacteria</taxon>
        <taxon>Bacillati</taxon>
        <taxon>Bacillota</taxon>
        <taxon>Bacilli</taxon>
        <taxon>Bacillales</taxon>
        <taxon>Paenibacillaceae</taxon>
        <taxon>Brevibacillus</taxon>
    </lineage>
</organism>
<proteinExistence type="predicted"/>
<dbReference type="RefSeq" id="WP_251872002.1">
    <property type="nucleotide sequence ID" value="NZ_CP098755.1"/>
</dbReference>